<dbReference type="EMBL" id="JAAFYZ010000335">
    <property type="protein sequence ID" value="MBS2554210.1"/>
    <property type="molecule type" value="Genomic_DNA"/>
</dbReference>
<proteinExistence type="predicted"/>
<reference evidence="1 2" key="1">
    <citation type="submission" date="2020-02" db="EMBL/GenBank/DDBJ databases">
        <title>Acidophilic actinobacteria isolated from forest soil.</title>
        <authorList>
            <person name="Golinska P."/>
        </authorList>
    </citation>
    <scope>NUCLEOTIDE SEQUENCE [LARGE SCALE GENOMIC DNA]</scope>
    <source>
        <strain evidence="1 2">NL8</strain>
    </source>
</reference>
<dbReference type="Gene3D" id="2.60.120.620">
    <property type="entry name" value="q2cbj1_9rhob like domain"/>
    <property type="match status" value="1"/>
</dbReference>
<accession>A0ABS5L787</accession>
<evidence type="ECO:0000313" key="1">
    <source>
        <dbReference type="EMBL" id="MBS2554210.1"/>
    </source>
</evidence>
<name>A0ABS5L787_9ACTN</name>
<dbReference type="SUPFAM" id="SSF51197">
    <property type="entry name" value="Clavaminate synthase-like"/>
    <property type="match status" value="1"/>
</dbReference>
<dbReference type="PANTHER" id="PTHR40128:SF1">
    <property type="entry name" value="PHYTANOYL-COA HYDROXYLASE"/>
    <property type="match status" value="1"/>
</dbReference>
<organism evidence="1 2">
    <name type="scientific">Catenulispora pinistramenti</name>
    <dbReference type="NCBI Taxonomy" id="2705254"/>
    <lineage>
        <taxon>Bacteria</taxon>
        <taxon>Bacillati</taxon>
        <taxon>Actinomycetota</taxon>
        <taxon>Actinomycetes</taxon>
        <taxon>Catenulisporales</taxon>
        <taxon>Catenulisporaceae</taxon>
        <taxon>Catenulispora</taxon>
    </lineage>
</organism>
<comment type="caution">
    <text evidence="1">The sequence shown here is derived from an EMBL/GenBank/DDBJ whole genome shotgun (WGS) entry which is preliminary data.</text>
</comment>
<gene>
    <name evidence="1" type="ORF">KGQ19_45885</name>
</gene>
<dbReference type="PANTHER" id="PTHR40128">
    <property type="entry name" value="EXPRESSED PROTEIN"/>
    <property type="match status" value="1"/>
</dbReference>
<dbReference type="Pfam" id="PF05721">
    <property type="entry name" value="PhyH"/>
    <property type="match status" value="1"/>
</dbReference>
<sequence>MPATRFPDSTGVLTASGLTSNGYRLAEDPGRLGRLEPVPEADRADARKLRRRLAHSGCLYLPGLLDPDLVLDFRRHYFAALASAGLIVPGTDPVSGTAADKPSIDQSALRRILFQEVVPGPEYEALCRTPALVQLFAKLFETDRLHLHRRKIIRHVGPGESGIGTATQAHYDLVYLREGTDHVLSAWIPLGDVPLARGPLIYLEGSHGKVRAQEAAGTLKRPAASMTADLPALADDHDARWLVTGFRAGDVMIHTAHVIHASLDNRHPDGGFRLSTDIRYQPADLPVDPRWQRHWHDRDGL</sequence>
<keyword evidence="1" id="KW-0560">Oxidoreductase</keyword>
<keyword evidence="1" id="KW-0223">Dioxygenase</keyword>
<dbReference type="InterPro" id="IPR008775">
    <property type="entry name" value="Phytyl_CoA_dOase-like"/>
</dbReference>
<dbReference type="RefSeq" id="WP_212021457.1">
    <property type="nucleotide sequence ID" value="NZ_JAAFYZ010000335.1"/>
</dbReference>
<protein>
    <submittedName>
        <fullName evidence="1">Phytanoyl-CoA dioxygenase family protein</fullName>
    </submittedName>
</protein>
<dbReference type="Proteomes" id="UP000730482">
    <property type="component" value="Unassembled WGS sequence"/>
</dbReference>
<keyword evidence="2" id="KW-1185">Reference proteome</keyword>
<dbReference type="GO" id="GO:0051213">
    <property type="term" value="F:dioxygenase activity"/>
    <property type="evidence" value="ECO:0007669"/>
    <property type="project" value="UniProtKB-KW"/>
</dbReference>
<evidence type="ECO:0000313" key="2">
    <source>
        <dbReference type="Proteomes" id="UP000730482"/>
    </source>
</evidence>